<comment type="caution">
    <text evidence="1">The sequence shown here is derived from an EMBL/GenBank/DDBJ whole genome shotgun (WGS) entry which is preliminary data.</text>
</comment>
<name>A0A0F9UU94_9ZZZZ</name>
<evidence type="ECO:0000313" key="1">
    <source>
        <dbReference type="EMBL" id="KKN64756.1"/>
    </source>
</evidence>
<organism evidence="1">
    <name type="scientific">marine sediment metagenome</name>
    <dbReference type="NCBI Taxonomy" id="412755"/>
    <lineage>
        <taxon>unclassified sequences</taxon>
        <taxon>metagenomes</taxon>
        <taxon>ecological metagenomes</taxon>
    </lineage>
</organism>
<dbReference type="EMBL" id="LAZR01000545">
    <property type="protein sequence ID" value="KKN64756.1"/>
    <property type="molecule type" value="Genomic_DNA"/>
</dbReference>
<protein>
    <submittedName>
        <fullName evidence="1">Uncharacterized protein</fullName>
    </submittedName>
</protein>
<gene>
    <name evidence="1" type="ORF">LCGC14_0488880</name>
</gene>
<sequence length="122" mass="15028">MKTLYKTSEGVRARSLKYYYAHRDERLEYYLRNKERYAQLNKNWFNENRQRGNEIAYAYVERNRGKHNARTLALQRYPNRQICSVDDCEELGERHHDDYDKPYEVRWLCRIHHKSLVLEKNA</sequence>
<proteinExistence type="predicted"/>
<dbReference type="AlphaFoldDB" id="A0A0F9UU94"/>
<accession>A0A0F9UU94</accession>
<reference evidence="1" key="1">
    <citation type="journal article" date="2015" name="Nature">
        <title>Complex archaea that bridge the gap between prokaryotes and eukaryotes.</title>
        <authorList>
            <person name="Spang A."/>
            <person name="Saw J.H."/>
            <person name="Jorgensen S.L."/>
            <person name="Zaremba-Niedzwiedzka K."/>
            <person name="Martijn J."/>
            <person name="Lind A.E."/>
            <person name="van Eijk R."/>
            <person name="Schleper C."/>
            <person name="Guy L."/>
            <person name="Ettema T.J."/>
        </authorList>
    </citation>
    <scope>NUCLEOTIDE SEQUENCE</scope>
</reference>